<evidence type="ECO:0000256" key="1">
    <source>
        <dbReference type="ARBA" id="ARBA00004459"/>
    </source>
</evidence>
<dbReference type="PANTHER" id="PTHR11709">
    <property type="entry name" value="MULTI-COPPER OXIDASE"/>
    <property type="match status" value="1"/>
</dbReference>
<feature type="domain" description="Plastocyanin-like" evidence="7">
    <location>
        <begin position="100"/>
        <end position="207"/>
    </location>
</feature>
<dbReference type="GO" id="GO:0016491">
    <property type="term" value="F:oxidoreductase activity"/>
    <property type="evidence" value="ECO:0007669"/>
    <property type="project" value="UniProtKB-KW"/>
</dbReference>
<dbReference type="PROSITE" id="PS00080">
    <property type="entry name" value="MULTICOPPER_OXIDASE2"/>
    <property type="match status" value="1"/>
</dbReference>
<organism evidence="8 9">
    <name type="scientific">Crenobacter luteus</name>
    <dbReference type="NCBI Taxonomy" id="1452487"/>
    <lineage>
        <taxon>Bacteria</taxon>
        <taxon>Pseudomonadati</taxon>
        <taxon>Pseudomonadota</taxon>
        <taxon>Betaproteobacteria</taxon>
        <taxon>Neisseriales</taxon>
        <taxon>Neisseriaceae</taxon>
        <taxon>Crenobacter</taxon>
    </lineage>
</organism>
<dbReference type="Pfam" id="PF07732">
    <property type="entry name" value="Cu-oxidase_3"/>
    <property type="match status" value="1"/>
</dbReference>
<feature type="signal peptide" evidence="5">
    <location>
        <begin position="1"/>
        <end position="22"/>
    </location>
</feature>
<evidence type="ECO:0000259" key="6">
    <source>
        <dbReference type="Pfam" id="PF07731"/>
    </source>
</evidence>
<protein>
    <submittedName>
        <fullName evidence="8">Copper oxidase</fullName>
    </submittedName>
</protein>
<dbReference type="CDD" id="cd13881">
    <property type="entry name" value="CuRO_2_McoC_like"/>
    <property type="match status" value="1"/>
</dbReference>
<dbReference type="Gene3D" id="2.60.40.420">
    <property type="entry name" value="Cupredoxins - blue copper proteins"/>
    <property type="match status" value="3"/>
</dbReference>
<keyword evidence="3" id="KW-0560">Oxidoreductase</keyword>
<dbReference type="EMBL" id="LQQU01000023">
    <property type="protein sequence ID" value="KZE31667.1"/>
    <property type="molecule type" value="Genomic_DNA"/>
</dbReference>
<dbReference type="Proteomes" id="UP000076625">
    <property type="component" value="Unassembled WGS sequence"/>
</dbReference>
<keyword evidence="5" id="KW-0732">Signal</keyword>
<dbReference type="InterPro" id="IPR008972">
    <property type="entry name" value="Cupredoxin"/>
</dbReference>
<feature type="compositionally biased region" description="Low complexity" evidence="4">
    <location>
        <begin position="48"/>
        <end position="58"/>
    </location>
</feature>
<dbReference type="InterPro" id="IPR011707">
    <property type="entry name" value="Cu-oxidase-like_N"/>
</dbReference>
<dbReference type="InterPro" id="IPR002355">
    <property type="entry name" value="Cu_oxidase_Cu_BS"/>
</dbReference>
<evidence type="ECO:0000259" key="7">
    <source>
        <dbReference type="Pfam" id="PF07732"/>
    </source>
</evidence>
<dbReference type="STRING" id="1452487.AVW16_00320"/>
<reference evidence="9" key="1">
    <citation type="submission" date="2016-01" db="EMBL/GenBank/DDBJ databases">
        <title>Draft genome of Chromobacterium sp. F49.</title>
        <authorList>
            <person name="Hong K.W."/>
        </authorList>
    </citation>
    <scope>NUCLEOTIDE SEQUENCE [LARGE SCALE GENOMIC DNA]</scope>
    <source>
        <strain evidence="9">CN10</strain>
    </source>
</reference>
<dbReference type="SUPFAM" id="SSF49503">
    <property type="entry name" value="Cupredoxins"/>
    <property type="match status" value="3"/>
</dbReference>
<evidence type="ECO:0000313" key="8">
    <source>
        <dbReference type="EMBL" id="KZE31667.1"/>
    </source>
</evidence>
<keyword evidence="9" id="KW-1185">Reference proteome</keyword>
<dbReference type="CDD" id="cd13855">
    <property type="entry name" value="CuRO_1_McoC_like"/>
    <property type="match status" value="1"/>
</dbReference>
<feature type="domain" description="Plastocyanin-like" evidence="6">
    <location>
        <begin position="392"/>
        <end position="502"/>
    </location>
</feature>
<evidence type="ECO:0000256" key="2">
    <source>
        <dbReference type="ARBA" id="ARBA00022723"/>
    </source>
</evidence>
<name>A0A163CEF3_9NEIS</name>
<dbReference type="InterPro" id="IPR011706">
    <property type="entry name" value="Cu-oxidase_C"/>
</dbReference>
<gene>
    <name evidence="8" type="ORF">AVW16_00320</name>
</gene>
<evidence type="ECO:0000256" key="4">
    <source>
        <dbReference type="SAM" id="MobiDB-lite"/>
    </source>
</evidence>
<evidence type="ECO:0000313" key="9">
    <source>
        <dbReference type="Proteomes" id="UP000076625"/>
    </source>
</evidence>
<keyword evidence="2" id="KW-0479">Metal-binding</keyword>
<evidence type="ECO:0000256" key="3">
    <source>
        <dbReference type="ARBA" id="ARBA00023002"/>
    </source>
</evidence>
<comment type="caution">
    <text evidence="8">The sequence shown here is derived from an EMBL/GenBank/DDBJ whole genome shotgun (WGS) entry which is preliminary data.</text>
</comment>
<dbReference type="GO" id="GO:0009279">
    <property type="term" value="C:cell outer membrane"/>
    <property type="evidence" value="ECO:0007669"/>
    <property type="project" value="UniProtKB-SubCell"/>
</dbReference>
<dbReference type="AlphaFoldDB" id="A0A163CEF3"/>
<comment type="subcellular location">
    <subcellularLocation>
        <location evidence="1">Cell outer membrane</location>
        <topology evidence="1">Lipid-anchor</topology>
    </subcellularLocation>
</comment>
<feature type="chain" id="PRO_5007841994" evidence="5">
    <location>
        <begin position="23"/>
        <end position="503"/>
    </location>
</feature>
<accession>A0A163CEF3</accession>
<sequence length="503" mass="54992">MHRRRFLTLAALASALPLAARAAVDHAAMGHGPAPADPHAGMDHAGHHGAAPAARSAPAVALPEGAPLPALAPLANRSRQAGRFVGELVAAPARVGLAADGRSTEVWAYNGSLPGPLIEVYEGDTVEIDFVNRLPQPTTIHWHGLPVPAEQDGNPMDPVAPGERRRYRFTLPADSAGSYWYHPHPHGHTAEQVFRGLAGAFVVKSRRDPLGQLRDVPLLLSDLRLDEHAAIPPNTPADWMDGREGDYVLVNGALRPVLTLADGERVRLRVWNATSARVLRLALPGYETWRVGSDGGLIEAPRREAEIVLSPGERAEWVVTGRAQPGALVALPYRRGKMMSAEVDETLTLASLAPAARVASAPLPRRLRRIAPLPAPAVRRQIVLEENMADPKAMFTLNGRVYDMARADFVGRVGQVEEWEVVNRADMDHPFHLHGTQFQVLARHDGRGWRDEPYRAWRDVVSLPAGHAVRLRFVQALPGMRMFHCHILEHEEQGMMGQIDVRG</sequence>
<evidence type="ECO:0000256" key="5">
    <source>
        <dbReference type="SAM" id="SignalP"/>
    </source>
</evidence>
<dbReference type="Pfam" id="PF07731">
    <property type="entry name" value="Cu-oxidase_2"/>
    <property type="match status" value="1"/>
</dbReference>
<dbReference type="PANTHER" id="PTHR11709:SF2">
    <property type="entry name" value="MULTICOPPER OXIDASE LPR1"/>
    <property type="match status" value="1"/>
</dbReference>
<dbReference type="OrthoDB" id="9757546at2"/>
<dbReference type="InterPro" id="IPR045087">
    <property type="entry name" value="Cu-oxidase_fam"/>
</dbReference>
<dbReference type="RefSeq" id="WP_066612381.1">
    <property type="nucleotide sequence ID" value="NZ_LQQU01000023.1"/>
</dbReference>
<feature type="region of interest" description="Disordered" evidence="4">
    <location>
        <begin position="29"/>
        <end position="58"/>
    </location>
</feature>
<proteinExistence type="predicted"/>
<dbReference type="GO" id="GO:0005507">
    <property type="term" value="F:copper ion binding"/>
    <property type="evidence" value="ECO:0007669"/>
    <property type="project" value="InterPro"/>
</dbReference>